<evidence type="ECO:0000313" key="9">
    <source>
        <dbReference type="Proteomes" id="UP000826234"/>
    </source>
</evidence>
<dbReference type="PANTHER" id="PTHR25462">
    <property type="entry name" value="BONUS, ISOFORM C-RELATED"/>
    <property type="match status" value="1"/>
</dbReference>
<dbReference type="PROSITE" id="PS00518">
    <property type="entry name" value="ZF_RING_1"/>
    <property type="match status" value="1"/>
</dbReference>
<dbReference type="EMBL" id="JAIPUX010001796">
    <property type="protein sequence ID" value="KAH0624318.1"/>
    <property type="molecule type" value="Genomic_DNA"/>
</dbReference>
<dbReference type="InterPro" id="IPR013083">
    <property type="entry name" value="Znf_RING/FYVE/PHD"/>
</dbReference>
<feature type="domain" description="RING-type" evidence="6">
    <location>
        <begin position="21"/>
        <end position="73"/>
    </location>
</feature>
<gene>
    <name evidence="8" type="ORF">JD844_031681</name>
</gene>
<feature type="compositionally biased region" description="Acidic residues" evidence="5">
    <location>
        <begin position="376"/>
        <end position="394"/>
    </location>
</feature>
<evidence type="ECO:0000256" key="2">
    <source>
        <dbReference type="ARBA" id="ARBA00022771"/>
    </source>
</evidence>
<evidence type="ECO:0000259" key="7">
    <source>
        <dbReference type="PROSITE" id="PS50119"/>
    </source>
</evidence>
<dbReference type="Gene3D" id="3.30.160.60">
    <property type="entry name" value="Classic Zinc Finger"/>
    <property type="match status" value="1"/>
</dbReference>
<dbReference type="Pfam" id="PF13445">
    <property type="entry name" value="zf-RING_UBOX"/>
    <property type="match status" value="1"/>
</dbReference>
<dbReference type="SMART" id="SM00184">
    <property type="entry name" value="RING"/>
    <property type="match status" value="1"/>
</dbReference>
<feature type="non-terminal residue" evidence="8">
    <location>
        <position position="428"/>
    </location>
</feature>
<reference evidence="8 9" key="1">
    <citation type="journal article" date="2022" name="Gigascience">
        <title>A chromosome-level genome assembly and annotation of the desert horned lizard, Phrynosoma platyrhinos, provides insight into chromosomal rearrangements among reptiles.</title>
        <authorList>
            <person name="Koochekian N."/>
            <person name="Ascanio A."/>
            <person name="Farleigh K."/>
            <person name="Card D.C."/>
            <person name="Schield D.R."/>
            <person name="Castoe T.A."/>
            <person name="Jezkova T."/>
        </authorList>
    </citation>
    <scope>NUCLEOTIDE SEQUENCE [LARGE SCALE GENOMIC DNA]</scope>
    <source>
        <strain evidence="8">NK-2021</strain>
    </source>
</reference>
<protein>
    <submittedName>
        <fullName evidence="8">Uncharacterized protein</fullName>
    </submittedName>
</protein>
<evidence type="ECO:0000256" key="4">
    <source>
        <dbReference type="PROSITE-ProRule" id="PRU00024"/>
    </source>
</evidence>
<accession>A0ABQ7T3U7</accession>
<evidence type="ECO:0000313" key="8">
    <source>
        <dbReference type="EMBL" id="KAH0624318.1"/>
    </source>
</evidence>
<keyword evidence="1" id="KW-0479">Metal-binding</keyword>
<dbReference type="PROSITE" id="PS50119">
    <property type="entry name" value="ZF_BBOX"/>
    <property type="match status" value="1"/>
</dbReference>
<dbReference type="InterPro" id="IPR047153">
    <property type="entry name" value="TRIM45/56/19-like"/>
</dbReference>
<keyword evidence="3" id="KW-0862">Zinc</keyword>
<dbReference type="PROSITE" id="PS50089">
    <property type="entry name" value="ZF_RING_2"/>
    <property type="match status" value="1"/>
</dbReference>
<dbReference type="Pfam" id="PF00643">
    <property type="entry name" value="zf-B_box"/>
    <property type="match status" value="1"/>
</dbReference>
<dbReference type="InterPro" id="IPR027370">
    <property type="entry name" value="Znf-RING_euk"/>
</dbReference>
<evidence type="ECO:0000256" key="5">
    <source>
        <dbReference type="SAM" id="MobiDB-lite"/>
    </source>
</evidence>
<dbReference type="SUPFAM" id="SSF57850">
    <property type="entry name" value="RING/U-box"/>
    <property type="match status" value="1"/>
</dbReference>
<keyword evidence="2 4" id="KW-0863">Zinc-finger</keyword>
<dbReference type="SUPFAM" id="SSF57845">
    <property type="entry name" value="B-box zinc-binding domain"/>
    <property type="match status" value="1"/>
</dbReference>
<feature type="compositionally biased region" description="Basic residues" evidence="5">
    <location>
        <begin position="398"/>
        <end position="411"/>
    </location>
</feature>
<dbReference type="InterPro" id="IPR000315">
    <property type="entry name" value="Znf_B-box"/>
</dbReference>
<evidence type="ECO:0000259" key="6">
    <source>
        <dbReference type="PROSITE" id="PS50089"/>
    </source>
</evidence>
<dbReference type="InterPro" id="IPR001841">
    <property type="entry name" value="Znf_RING"/>
</dbReference>
<dbReference type="SMART" id="SM00336">
    <property type="entry name" value="BBOX"/>
    <property type="match status" value="1"/>
</dbReference>
<proteinExistence type="predicted"/>
<dbReference type="Gene3D" id="3.30.40.10">
    <property type="entry name" value="Zinc/RING finger domain, C3HC4 (zinc finger)"/>
    <property type="match status" value="1"/>
</dbReference>
<name>A0ABQ7T3U7_PHRPL</name>
<feature type="region of interest" description="Disordered" evidence="5">
    <location>
        <begin position="376"/>
        <end position="428"/>
    </location>
</feature>
<feature type="domain" description="B box-type" evidence="7">
    <location>
        <begin position="171"/>
        <end position="212"/>
    </location>
</feature>
<evidence type="ECO:0000256" key="3">
    <source>
        <dbReference type="ARBA" id="ARBA00022833"/>
    </source>
</evidence>
<sequence length="428" mass="47952">MAGTGGPSCLSEALASGFLTCPICLERLSRPKILPCLHTYCHGCLEGLVAIQRRGENENEEEERRELLCPECRTRVTLPTGGVDSLKTNFFINGLLDLVRPAGRASPTCTLCPLIGREAARPAASRCLDCADDMCQLCARGHRCSRLTHAHQVVDMEGYLSGRYDQEIRERQASRCKEHPGEALRFFCTPCAAPLCRECRLGPHLQHPCRTLAEVAEERRPAVEGLLAGVEEVVGCLAQRRAALEAVEEAVEARQARIRAQVEQACAQAVQWLLAHQEEVLAQLSDYMEEQRKAWAVQRSELELQEQVASSTATFARRVLILGQEAEILSLEQMISERLKGLQGGSSWELPSPRLPQLEIHLELEGGRSPFHLEFMEEEEEEEGQEEEEEEEEEASRSAKKRRKKKKKKKPPQQAQSREVALRTPCQD</sequence>
<dbReference type="PANTHER" id="PTHR25462:SF299">
    <property type="entry name" value="E3 UBIQUITIN-PROTEIN LIGASE TRIM56"/>
    <property type="match status" value="1"/>
</dbReference>
<dbReference type="Proteomes" id="UP000826234">
    <property type="component" value="Unassembled WGS sequence"/>
</dbReference>
<dbReference type="InterPro" id="IPR017907">
    <property type="entry name" value="Znf_RING_CS"/>
</dbReference>
<comment type="caution">
    <text evidence="8">The sequence shown here is derived from an EMBL/GenBank/DDBJ whole genome shotgun (WGS) entry which is preliminary data.</text>
</comment>
<evidence type="ECO:0000256" key="1">
    <source>
        <dbReference type="ARBA" id="ARBA00022723"/>
    </source>
</evidence>
<organism evidence="8 9">
    <name type="scientific">Phrynosoma platyrhinos</name>
    <name type="common">Desert horned lizard</name>
    <dbReference type="NCBI Taxonomy" id="52577"/>
    <lineage>
        <taxon>Eukaryota</taxon>
        <taxon>Metazoa</taxon>
        <taxon>Chordata</taxon>
        <taxon>Craniata</taxon>
        <taxon>Vertebrata</taxon>
        <taxon>Euteleostomi</taxon>
        <taxon>Lepidosauria</taxon>
        <taxon>Squamata</taxon>
        <taxon>Bifurcata</taxon>
        <taxon>Unidentata</taxon>
        <taxon>Episquamata</taxon>
        <taxon>Toxicofera</taxon>
        <taxon>Iguania</taxon>
        <taxon>Phrynosomatidae</taxon>
        <taxon>Phrynosomatinae</taxon>
        <taxon>Phrynosoma</taxon>
    </lineage>
</organism>
<keyword evidence="9" id="KW-1185">Reference proteome</keyword>